<comment type="caution">
    <text evidence="13">The sequence shown here is derived from an EMBL/GenBank/DDBJ whole genome shotgun (WGS) entry which is preliminary data.</text>
</comment>
<feature type="compositionally biased region" description="Basic residues" evidence="9">
    <location>
        <begin position="184"/>
        <end position="195"/>
    </location>
</feature>
<dbReference type="Pfam" id="PF02157">
    <property type="entry name" value="Man-6-P_recep"/>
    <property type="match status" value="1"/>
</dbReference>
<proteinExistence type="predicted"/>
<organism evidence="13 14">
    <name type="scientific">Tothia fuscella</name>
    <dbReference type="NCBI Taxonomy" id="1048955"/>
    <lineage>
        <taxon>Eukaryota</taxon>
        <taxon>Fungi</taxon>
        <taxon>Dikarya</taxon>
        <taxon>Ascomycota</taxon>
        <taxon>Pezizomycotina</taxon>
        <taxon>Dothideomycetes</taxon>
        <taxon>Pleosporomycetidae</taxon>
        <taxon>Venturiales</taxon>
        <taxon>Cylindrosympodiaceae</taxon>
        <taxon>Tothia</taxon>
    </lineage>
</organism>
<evidence type="ECO:0000256" key="5">
    <source>
        <dbReference type="ARBA" id="ARBA00022989"/>
    </source>
</evidence>
<dbReference type="PROSITE" id="PS51914">
    <property type="entry name" value="MRH"/>
    <property type="match status" value="1"/>
</dbReference>
<dbReference type="OrthoDB" id="4504960at2759"/>
<comment type="subcellular location">
    <subcellularLocation>
        <location evidence="1">Endomembrane system</location>
    </subcellularLocation>
</comment>
<dbReference type="InterPro" id="IPR009011">
    <property type="entry name" value="Man6P_isomerase_rcpt-bd_dom_sf"/>
</dbReference>
<dbReference type="Proteomes" id="UP000800235">
    <property type="component" value="Unassembled WGS sequence"/>
</dbReference>
<evidence type="ECO:0000256" key="8">
    <source>
        <dbReference type="ARBA" id="ARBA00023180"/>
    </source>
</evidence>
<keyword evidence="5 10" id="KW-1133">Transmembrane helix</keyword>
<evidence type="ECO:0000256" key="6">
    <source>
        <dbReference type="ARBA" id="ARBA00023136"/>
    </source>
</evidence>
<dbReference type="PANTHER" id="PTHR15071:SF0">
    <property type="entry name" value="MANNOSE 6-PHOSPHATE RECEPTOR-LIKE PROTEIN 1"/>
    <property type="match status" value="1"/>
</dbReference>
<keyword evidence="6 10" id="KW-0472">Membrane</keyword>
<dbReference type="GO" id="GO:0010008">
    <property type="term" value="C:endosome membrane"/>
    <property type="evidence" value="ECO:0007669"/>
    <property type="project" value="UniProtKB-SubCell"/>
</dbReference>
<name>A0A9P4NWT0_9PEZI</name>
<accession>A0A9P4NWT0</accession>
<feature type="signal peptide" evidence="11">
    <location>
        <begin position="1"/>
        <end position="20"/>
    </location>
</feature>
<dbReference type="SUPFAM" id="SSF50911">
    <property type="entry name" value="Mannose 6-phosphate receptor domain"/>
    <property type="match status" value="1"/>
</dbReference>
<keyword evidence="2" id="KW-0813">Transport</keyword>
<sequence>MKLFNTCILCAFLTTSTTLAATADDKKTKAPKPCTIRSPSSGAFFDLSAISIQLPPKKKEEDKKKESTLESWHAKGYDYGSNFTLNFCAPVVESLEDVEGVDKGLWRNVSAFYTQGKRTYSIGQQNSELVFRGSKLVLNYTNGSPCATSSKKRSAQLSHNVEDLTTRAFPSDDDDDDDDDHDKHSKKPNHKEKVRRKSTIISLLCQKEVLGPKAPKATVAFIGASEDQCTYFFEARSQAACAGIETTPQQLGPGGVFGVIMMIAIMVYLVGGCFYQRTVMHQRGWYQLPNHSMWAGIWNFLTDAFIILTSSCARFLPSRRGYSRVSLNGNGNIRGRHSEDENRLIDQLDEEWDD</sequence>
<dbReference type="InterPro" id="IPR044865">
    <property type="entry name" value="MRH_dom"/>
</dbReference>
<evidence type="ECO:0000256" key="4">
    <source>
        <dbReference type="ARBA" id="ARBA00022729"/>
    </source>
</evidence>
<dbReference type="Gene3D" id="2.70.130.10">
    <property type="entry name" value="Mannose-6-phosphate receptor binding domain"/>
    <property type="match status" value="2"/>
</dbReference>
<keyword evidence="4 11" id="KW-0732">Signal</keyword>
<feature type="chain" id="PRO_5040301735" evidence="11">
    <location>
        <begin position="21"/>
        <end position="354"/>
    </location>
</feature>
<dbReference type="GO" id="GO:0007034">
    <property type="term" value="P:vacuolar transport"/>
    <property type="evidence" value="ECO:0007669"/>
    <property type="project" value="TreeGrafter"/>
</dbReference>
<dbReference type="EMBL" id="MU007022">
    <property type="protein sequence ID" value="KAF2433122.1"/>
    <property type="molecule type" value="Genomic_DNA"/>
</dbReference>
<keyword evidence="3 10" id="KW-0812">Transmembrane</keyword>
<evidence type="ECO:0000256" key="9">
    <source>
        <dbReference type="SAM" id="MobiDB-lite"/>
    </source>
</evidence>
<dbReference type="InterPro" id="IPR028927">
    <property type="entry name" value="Man-6-P_rcpt"/>
</dbReference>
<evidence type="ECO:0000256" key="11">
    <source>
        <dbReference type="SAM" id="SignalP"/>
    </source>
</evidence>
<feature type="compositionally biased region" description="Acidic residues" evidence="9">
    <location>
        <begin position="171"/>
        <end position="180"/>
    </location>
</feature>
<dbReference type="PANTHER" id="PTHR15071">
    <property type="entry name" value="MANNOSE-6-PHOSPHATE RECEPTOR FAMILY MEMBER"/>
    <property type="match status" value="1"/>
</dbReference>
<evidence type="ECO:0000256" key="3">
    <source>
        <dbReference type="ARBA" id="ARBA00022692"/>
    </source>
</evidence>
<evidence type="ECO:0000313" key="14">
    <source>
        <dbReference type="Proteomes" id="UP000800235"/>
    </source>
</evidence>
<evidence type="ECO:0000259" key="12">
    <source>
        <dbReference type="PROSITE" id="PS51914"/>
    </source>
</evidence>
<evidence type="ECO:0000256" key="2">
    <source>
        <dbReference type="ARBA" id="ARBA00022448"/>
    </source>
</evidence>
<keyword evidence="8" id="KW-0325">Glycoprotein</keyword>
<dbReference type="GO" id="GO:0000139">
    <property type="term" value="C:Golgi membrane"/>
    <property type="evidence" value="ECO:0007669"/>
    <property type="project" value="UniProtKB-SubCell"/>
</dbReference>
<feature type="transmembrane region" description="Helical" evidence="10">
    <location>
        <begin position="255"/>
        <end position="275"/>
    </location>
</feature>
<keyword evidence="7" id="KW-1015">Disulfide bond</keyword>
<evidence type="ECO:0000256" key="10">
    <source>
        <dbReference type="SAM" id="Phobius"/>
    </source>
</evidence>
<feature type="compositionally biased region" description="Polar residues" evidence="9">
    <location>
        <begin position="145"/>
        <end position="159"/>
    </location>
</feature>
<keyword evidence="13" id="KW-0675">Receptor</keyword>
<gene>
    <name evidence="13" type="ORF">EJ08DRAFT_658395</name>
</gene>
<feature type="transmembrane region" description="Helical" evidence="10">
    <location>
        <begin position="296"/>
        <end position="316"/>
    </location>
</feature>
<feature type="region of interest" description="Disordered" evidence="9">
    <location>
        <begin position="145"/>
        <end position="195"/>
    </location>
</feature>
<evidence type="ECO:0000256" key="1">
    <source>
        <dbReference type="ARBA" id="ARBA00004308"/>
    </source>
</evidence>
<reference evidence="13" key="1">
    <citation type="journal article" date="2020" name="Stud. Mycol.">
        <title>101 Dothideomycetes genomes: a test case for predicting lifestyles and emergence of pathogens.</title>
        <authorList>
            <person name="Haridas S."/>
            <person name="Albert R."/>
            <person name="Binder M."/>
            <person name="Bloem J."/>
            <person name="Labutti K."/>
            <person name="Salamov A."/>
            <person name="Andreopoulos B."/>
            <person name="Baker S."/>
            <person name="Barry K."/>
            <person name="Bills G."/>
            <person name="Bluhm B."/>
            <person name="Cannon C."/>
            <person name="Castanera R."/>
            <person name="Culley D."/>
            <person name="Daum C."/>
            <person name="Ezra D."/>
            <person name="Gonzalez J."/>
            <person name="Henrissat B."/>
            <person name="Kuo A."/>
            <person name="Liang C."/>
            <person name="Lipzen A."/>
            <person name="Lutzoni F."/>
            <person name="Magnuson J."/>
            <person name="Mondo S."/>
            <person name="Nolan M."/>
            <person name="Ohm R."/>
            <person name="Pangilinan J."/>
            <person name="Park H.-J."/>
            <person name="Ramirez L."/>
            <person name="Alfaro M."/>
            <person name="Sun H."/>
            <person name="Tritt A."/>
            <person name="Yoshinaga Y."/>
            <person name="Zwiers L.-H."/>
            <person name="Turgeon B."/>
            <person name="Goodwin S."/>
            <person name="Spatafora J."/>
            <person name="Crous P."/>
            <person name="Grigoriev I."/>
        </authorList>
    </citation>
    <scope>NUCLEOTIDE SEQUENCE</scope>
    <source>
        <strain evidence="13">CBS 130266</strain>
    </source>
</reference>
<feature type="domain" description="MRH" evidence="12">
    <location>
        <begin position="32"/>
        <end position="243"/>
    </location>
</feature>
<evidence type="ECO:0000256" key="7">
    <source>
        <dbReference type="ARBA" id="ARBA00023157"/>
    </source>
</evidence>
<dbReference type="GO" id="GO:0005770">
    <property type="term" value="C:late endosome"/>
    <property type="evidence" value="ECO:0007669"/>
    <property type="project" value="TreeGrafter"/>
</dbReference>
<keyword evidence="14" id="KW-1185">Reference proteome</keyword>
<evidence type="ECO:0000313" key="13">
    <source>
        <dbReference type="EMBL" id="KAF2433122.1"/>
    </source>
</evidence>
<protein>
    <submittedName>
        <fullName evidence="13">Mannose 6-phosphate receptor domain-containing protein</fullName>
    </submittedName>
</protein>
<dbReference type="AlphaFoldDB" id="A0A9P4NWT0"/>